<dbReference type="AlphaFoldDB" id="A0A1I4ZFU8"/>
<evidence type="ECO:0000313" key="7">
    <source>
        <dbReference type="Proteomes" id="UP000199614"/>
    </source>
</evidence>
<dbReference type="InterPro" id="IPR009057">
    <property type="entry name" value="Homeodomain-like_sf"/>
</dbReference>
<dbReference type="GO" id="GO:0003700">
    <property type="term" value="F:DNA-binding transcription factor activity"/>
    <property type="evidence" value="ECO:0007669"/>
    <property type="project" value="TreeGrafter"/>
</dbReference>
<keyword evidence="7" id="KW-1185">Reference proteome</keyword>
<sequence length="209" mass="22418">MGTVRTVGGRRRRGPELERAILHAAAEELTASGYAGMTMDNVARRAGTNKNAIYRRWPQRAALGVAAYRHIAEARTPEVDTGELRGDALELLRQVNETWSSPRGAILRDLLAAAADEPALVELLREQAGGDAMNAAWFGLLGRAVARGEAPPEAVHPRVAALPMTLVRGEYAVRGASRLPDPVLVEIVDEIFLPLVRGRGTASRDGDAG</sequence>
<proteinExistence type="predicted"/>
<gene>
    <name evidence="6" type="ORF">SAMN05216207_101554</name>
</gene>
<keyword evidence="3" id="KW-0804">Transcription</keyword>
<evidence type="ECO:0000256" key="3">
    <source>
        <dbReference type="ARBA" id="ARBA00023163"/>
    </source>
</evidence>
<dbReference type="EMBL" id="FOUY01000015">
    <property type="protein sequence ID" value="SFN49047.1"/>
    <property type="molecule type" value="Genomic_DNA"/>
</dbReference>
<dbReference type="OrthoDB" id="9796019at2"/>
<keyword evidence="2 4" id="KW-0238">DNA-binding</keyword>
<dbReference type="Pfam" id="PF16859">
    <property type="entry name" value="TetR_C_11"/>
    <property type="match status" value="1"/>
</dbReference>
<dbReference type="SUPFAM" id="SSF48498">
    <property type="entry name" value="Tetracyclin repressor-like, C-terminal domain"/>
    <property type="match status" value="1"/>
</dbReference>
<name>A0A1I4ZFU8_PSUAM</name>
<dbReference type="Proteomes" id="UP000199614">
    <property type="component" value="Unassembled WGS sequence"/>
</dbReference>
<evidence type="ECO:0000313" key="6">
    <source>
        <dbReference type="EMBL" id="SFN49047.1"/>
    </source>
</evidence>
<keyword evidence="1" id="KW-0805">Transcription regulation</keyword>
<feature type="DNA-binding region" description="H-T-H motif" evidence="4">
    <location>
        <begin position="38"/>
        <end position="57"/>
    </location>
</feature>
<evidence type="ECO:0000256" key="2">
    <source>
        <dbReference type="ARBA" id="ARBA00023125"/>
    </source>
</evidence>
<dbReference type="PANTHER" id="PTHR30055:SF148">
    <property type="entry name" value="TETR-FAMILY TRANSCRIPTIONAL REGULATOR"/>
    <property type="match status" value="1"/>
</dbReference>
<dbReference type="InterPro" id="IPR036271">
    <property type="entry name" value="Tet_transcr_reg_TetR-rel_C_sf"/>
</dbReference>
<evidence type="ECO:0000256" key="1">
    <source>
        <dbReference type="ARBA" id="ARBA00023015"/>
    </source>
</evidence>
<dbReference type="PROSITE" id="PS50977">
    <property type="entry name" value="HTH_TETR_2"/>
    <property type="match status" value="1"/>
</dbReference>
<feature type="domain" description="HTH tetR-type" evidence="5">
    <location>
        <begin position="15"/>
        <end position="75"/>
    </location>
</feature>
<organism evidence="6 7">
    <name type="scientific">Pseudonocardia ammonioxydans</name>
    <dbReference type="NCBI Taxonomy" id="260086"/>
    <lineage>
        <taxon>Bacteria</taxon>
        <taxon>Bacillati</taxon>
        <taxon>Actinomycetota</taxon>
        <taxon>Actinomycetes</taxon>
        <taxon>Pseudonocardiales</taxon>
        <taxon>Pseudonocardiaceae</taxon>
        <taxon>Pseudonocardia</taxon>
    </lineage>
</organism>
<dbReference type="InterPro" id="IPR001647">
    <property type="entry name" value="HTH_TetR"/>
</dbReference>
<dbReference type="GO" id="GO:0000976">
    <property type="term" value="F:transcription cis-regulatory region binding"/>
    <property type="evidence" value="ECO:0007669"/>
    <property type="project" value="TreeGrafter"/>
</dbReference>
<dbReference type="InterPro" id="IPR050109">
    <property type="entry name" value="HTH-type_TetR-like_transc_reg"/>
</dbReference>
<protein>
    <submittedName>
        <fullName evidence="6">Transcriptional regulator, TetR family</fullName>
    </submittedName>
</protein>
<dbReference type="PANTHER" id="PTHR30055">
    <property type="entry name" value="HTH-TYPE TRANSCRIPTIONAL REGULATOR RUTR"/>
    <property type="match status" value="1"/>
</dbReference>
<dbReference type="Pfam" id="PF00440">
    <property type="entry name" value="TetR_N"/>
    <property type="match status" value="1"/>
</dbReference>
<reference evidence="6 7" key="1">
    <citation type="submission" date="2016-10" db="EMBL/GenBank/DDBJ databases">
        <authorList>
            <person name="de Groot N.N."/>
        </authorList>
    </citation>
    <scope>NUCLEOTIDE SEQUENCE [LARGE SCALE GENOMIC DNA]</scope>
    <source>
        <strain evidence="6 7">CGMCC 4.1877</strain>
    </source>
</reference>
<evidence type="ECO:0000256" key="4">
    <source>
        <dbReference type="PROSITE-ProRule" id="PRU00335"/>
    </source>
</evidence>
<dbReference type="Gene3D" id="1.10.357.10">
    <property type="entry name" value="Tetracycline Repressor, domain 2"/>
    <property type="match status" value="1"/>
</dbReference>
<accession>A0A1I4ZFU8</accession>
<dbReference type="SUPFAM" id="SSF46689">
    <property type="entry name" value="Homeodomain-like"/>
    <property type="match status" value="1"/>
</dbReference>
<dbReference type="STRING" id="260086.SAMN05216207_101554"/>
<dbReference type="InterPro" id="IPR011075">
    <property type="entry name" value="TetR_C"/>
</dbReference>
<dbReference type="Gene3D" id="1.10.10.60">
    <property type="entry name" value="Homeodomain-like"/>
    <property type="match status" value="1"/>
</dbReference>
<evidence type="ECO:0000259" key="5">
    <source>
        <dbReference type="PROSITE" id="PS50977"/>
    </source>
</evidence>
<dbReference type="RefSeq" id="WP_093343759.1">
    <property type="nucleotide sequence ID" value="NZ_FOUY01000015.1"/>
</dbReference>